<sequence>MPFRNVTVVRWLLYSLAFLLCCLIQGLVMQHILLRGVFPFLYPAVVAVLAAQEGPFSGTAFGLVAGLVCDLTVDGPLPCFYTLLFPLVGLLAGLIAEGLVSAGFLCSLAATAAAFVLVDGARILLLLLSGLDDVSRALMLSLQETALTLVFVLPVHLLFAAIHRKCRDID</sequence>
<name>A0A7G9B3S6_9FIRM</name>
<feature type="transmembrane region" description="Helical" evidence="1">
    <location>
        <begin position="145"/>
        <end position="162"/>
    </location>
</feature>
<evidence type="ECO:0000256" key="1">
    <source>
        <dbReference type="SAM" id="Phobius"/>
    </source>
</evidence>
<organism evidence="2 3">
    <name type="scientific">Oscillibacter hominis</name>
    <dbReference type="NCBI Taxonomy" id="2763056"/>
    <lineage>
        <taxon>Bacteria</taxon>
        <taxon>Bacillati</taxon>
        <taxon>Bacillota</taxon>
        <taxon>Clostridia</taxon>
        <taxon>Eubacteriales</taxon>
        <taxon>Oscillospiraceae</taxon>
        <taxon>Oscillibacter</taxon>
    </lineage>
</organism>
<keyword evidence="3" id="KW-1185">Reference proteome</keyword>
<proteinExistence type="predicted"/>
<feature type="transmembrane region" description="Helical" evidence="1">
    <location>
        <begin position="80"/>
        <end position="96"/>
    </location>
</feature>
<dbReference type="KEGG" id="ohi:H8790_12320"/>
<dbReference type="RefSeq" id="WP_187332808.1">
    <property type="nucleotide sequence ID" value="NZ_CP060490.1"/>
</dbReference>
<feature type="transmembrane region" description="Helical" evidence="1">
    <location>
        <begin position="103"/>
        <end position="125"/>
    </location>
</feature>
<accession>A0A7G9B3S6</accession>
<dbReference type="AlphaFoldDB" id="A0A7G9B3S6"/>
<protein>
    <recommendedName>
        <fullName evidence="4">Rod shape-determining protein MreD</fullName>
    </recommendedName>
</protein>
<keyword evidence="1" id="KW-0812">Transmembrane</keyword>
<keyword evidence="1" id="KW-1133">Transmembrane helix</keyword>
<evidence type="ECO:0000313" key="3">
    <source>
        <dbReference type="Proteomes" id="UP000515960"/>
    </source>
</evidence>
<feature type="transmembrane region" description="Helical" evidence="1">
    <location>
        <begin position="12"/>
        <end position="33"/>
    </location>
</feature>
<keyword evidence="1" id="KW-0472">Membrane</keyword>
<dbReference type="Proteomes" id="UP000515960">
    <property type="component" value="Chromosome"/>
</dbReference>
<evidence type="ECO:0000313" key="2">
    <source>
        <dbReference type="EMBL" id="QNL44207.1"/>
    </source>
</evidence>
<gene>
    <name evidence="2" type="ORF">H8790_12320</name>
</gene>
<reference evidence="2 3" key="1">
    <citation type="submission" date="2020-08" db="EMBL/GenBank/DDBJ databases">
        <authorList>
            <person name="Liu C."/>
            <person name="Sun Q."/>
        </authorList>
    </citation>
    <scope>NUCLEOTIDE SEQUENCE [LARGE SCALE GENOMIC DNA]</scope>
    <source>
        <strain evidence="2 3">NSJ-62</strain>
    </source>
</reference>
<evidence type="ECO:0008006" key="4">
    <source>
        <dbReference type="Google" id="ProtNLM"/>
    </source>
</evidence>
<dbReference type="EMBL" id="CP060490">
    <property type="protein sequence ID" value="QNL44207.1"/>
    <property type="molecule type" value="Genomic_DNA"/>
</dbReference>